<dbReference type="SUPFAM" id="SSF53098">
    <property type="entry name" value="Ribonuclease H-like"/>
    <property type="match status" value="1"/>
</dbReference>
<organism evidence="2 3">
    <name type="scientific">Solanum pinnatisectum</name>
    <name type="common">tansyleaf nightshade</name>
    <dbReference type="NCBI Taxonomy" id="50273"/>
    <lineage>
        <taxon>Eukaryota</taxon>
        <taxon>Viridiplantae</taxon>
        <taxon>Streptophyta</taxon>
        <taxon>Embryophyta</taxon>
        <taxon>Tracheophyta</taxon>
        <taxon>Spermatophyta</taxon>
        <taxon>Magnoliopsida</taxon>
        <taxon>eudicotyledons</taxon>
        <taxon>Gunneridae</taxon>
        <taxon>Pentapetalae</taxon>
        <taxon>asterids</taxon>
        <taxon>lamiids</taxon>
        <taxon>Solanales</taxon>
        <taxon>Solanaceae</taxon>
        <taxon>Solanoideae</taxon>
        <taxon>Solaneae</taxon>
        <taxon>Solanum</taxon>
    </lineage>
</organism>
<dbReference type="PANTHER" id="PTHR47723:SF23">
    <property type="entry name" value="REVERSE TRANSCRIPTASE-LIKE PROTEIN"/>
    <property type="match status" value="1"/>
</dbReference>
<sequence>MTYVAWHQPPEGMLKLNIDGSFDQNSKMGGTSGVIRDHLGSWIAGFSCKVKVVNAHHAELLALLHGLNLAQKININHLLVETDSQVLLNTLESSKPIHSHIYSNYRSMLILMGGSIMNHIMREDVMTGFGRYRKANGENFGSKNFFVVTWNFPT</sequence>
<dbReference type="InterPro" id="IPR002156">
    <property type="entry name" value="RNaseH_domain"/>
</dbReference>
<dbReference type="GO" id="GO:0003676">
    <property type="term" value="F:nucleic acid binding"/>
    <property type="evidence" value="ECO:0007669"/>
    <property type="project" value="InterPro"/>
</dbReference>
<dbReference type="InterPro" id="IPR036397">
    <property type="entry name" value="RNaseH_sf"/>
</dbReference>
<dbReference type="Proteomes" id="UP001311915">
    <property type="component" value="Unassembled WGS sequence"/>
</dbReference>
<dbReference type="AlphaFoldDB" id="A0AAV9K407"/>
<comment type="caution">
    <text evidence="2">The sequence shown here is derived from an EMBL/GenBank/DDBJ whole genome shotgun (WGS) entry which is preliminary data.</text>
</comment>
<dbReference type="GO" id="GO:0004523">
    <property type="term" value="F:RNA-DNA hybrid ribonuclease activity"/>
    <property type="evidence" value="ECO:0007669"/>
    <property type="project" value="InterPro"/>
</dbReference>
<dbReference type="Pfam" id="PF13456">
    <property type="entry name" value="RVT_3"/>
    <property type="match status" value="1"/>
</dbReference>
<protein>
    <recommendedName>
        <fullName evidence="1">RNase H type-1 domain-containing protein</fullName>
    </recommendedName>
</protein>
<reference evidence="2 3" key="1">
    <citation type="submission" date="2023-10" db="EMBL/GenBank/DDBJ databases">
        <title>Genome-Wide Identification Analysis in wild type Solanum Pinnatisectum Reveals Some Genes Defensing Phytophthora Infestans.</title>
        <authorList>
            <person name="Sun C."/>
        </authorList>
    </citation>
    <scope>NUCLEOTIDE SEQUENCE [LARGE SCALE GENOMIC DNA]</scope>
    <source>
        <strain evidence="2">LQN</strain>
        <tissue evidence="2">Leaf</tissue>
    </source>
</reference>
<evidence type="ECO:0000313" key="2">
    <source>
        <dbReference type="EMBL" id="KAK4707285.1"/>
    </source>
</evidence>
<proteinExistence type="predicted"/>
<name>A0AAV9K407_9SOLN</name>
<gene>
    <name evidence="2" type="ORF">R3W88_033132</name>
</gene>
<dbReference type="Gene3D" id="3.30.420.10">
    <property type="entry name" value="Ribonuclease H-like superfamily/Ribonuclease H"/>
    <property type="match status" value="1"/>
</dbReference>
<accession>A0AAV9K407</accession>
<evidence type="ECO:0000313" key="3">
    <source>
        <dbReference type="Proteomes" id="UP001311915"/>
    </source>
</evidence>
<keyword evidence="3" id="KW-1185">Reference proteome</keyword>
<dbReference type="PANTHER" id="PTHR47723">
    <property type="entry name" value="OS05G0353850 PROTEIN"/>
    <property type="match status" value="1"/>
</dbReference>
<dbReference type="InterPro" id="IPR044730">
    <property type="entry name" value="RNase_H-like_dom_plant"/>
</dbReference>
<dbReference type="CDD" id="cd06222">
    <property type="entry name" value="RNase_H_like"/>
    <property type="match status" value="1"/>
</dbReference>
<feature type="domain" description="RNase H type-1" evidence="1">
    <location>
        <begin position="17"/>
        <end position="112"/>
    </location>
</feature>
<dbReference type="InterPro" id="IPR053151">
    <property type="entry name" value="RNase_H-like"/>
</dbReference>
<dbReference type="EMBL" id="JAWPEI010000020">
    <property type="protein sequence ID" value="KAK4707285.1"/>
    <property type="molecule type" value="Genomic_DNA"/>
</dbReference>
<evidence type="ECO:0000259" key="1">
    <source>
        <dbReference type="Pfam" id="PF13456"/>
    </source>
</evidence>
<dbReference type="InterPro" id="IPR012337">
    <property type="entry name" value="RNaseH-like_sf"/>
</dbReference>